<dbReference type="InterPro" id="IPR045851">
    <property type="entry name" value="AMP-bd_C_sf"/>
</dbReference>
<name>A0ABX6IDU4_9ACTN</name>
<evidence type="ECO:0000313" key="6">
    <source>
        <dbReference type="Proteomes" id="UP001059836"/>
    </source>
</evidence>
<reference evidence="5" key="1">
    <citation type="journal article" date="2021" name="Nat. Microbiol.">
        <title>Cocultivation of an ultrasmall environmental parasitic bacterium with lytic ability against bacteria associated with wastewater foams.</title>
        <authorList>
            <person name="Batinovic S."/>
            <person name="Rose J.J.A."/>
            <person name="Ratcliffe J."/>
            <person name="Seviour R.J."/>
            <person name="Petrovski S."/>
        </authorList>
    </citation>
    <scope>NUCLEOTIDE SEQUENCE</scope>
    <source>
        <strain evidence="5">CON9</strain>
    </source>
</reference>
<comment type="similarity">
    <text evidence="1">Belongs to the ATP-dependent AMP-binding enzyme family.</text>
</comment>
<evidence type="ECO:0000256" key="2">
    <source>
        <dbReference type="ARBA" id="ARBA00022598"/>
    </source>
</evidence>
<feature type="domain" description="AMP-binding enzyme C-terminal" evidence="4">
    <location>
        <begin position="467"/>
        <end position="542"/>
    </location>
</feature>
<dbReference type="InterPro" id="IPR020845">
    <property type="entry name" value="AMP-binding_CS"/>
</dbReference>
<dbReference type="InterPro" id="IPR042099">
    <property type="entry name" value="ANL_N_sf"/>
</dbReference>
<dbReference type="SUPFAM" id="SSF56801">
    <property type="entry name" value="Acetyl-CoA synthetase-like"/>
    <property type="match status" value="1"/>
</dbReference>
<dbReference type="InterPro" id="IPR000873">
    <property type="entry name" value="AMP-dep_synth/lig_dom"/>
</dbReference>
<keyword evidence="2" id="KW-0436">Ligase</keyword>
<sequence length="562" mass="60082">MTIFTGGFADDPRLAELFAEGGPFETGETLVDGHPVRTYLHGPRTLADIFAQSAGHGDLVSMVYREQRLTFADIRAQALSLAHSFRSDFGVAPGDRVMIAMRNLPQFAVAFWASVACGAIAVPVNAWWQGPELAAAVDESQPKVIVADAERADRLRQSGCAVTLIGVGTPDGAVRYDDCAFGAHTSAGDLAVRQPDDPVAILYTSGTTGRPKGVVITHRGITHNVMNMALMMRRGMVIASTPPAVQQRQSAGLLGTHLFHIGGIAAIVNSALTGAKIVMLHRWDVDDVLRLGREEQVTGLGGVPTMVRKMLAHPDIGDFAGQVLSFQMGAASVPPDIPIRAREVLGDNLLIVNGYGATETTSAMATNVGDEYAAHPSSVGKLNPTADLRIVTDGRNLGTGQLGELWFRSPQTARGYWNNPGATAESFVDGWWRTGDVGYIDDDGFIYVVDRIKDVIIRGGENVYCVEIESVLVEHPAVVDVAVVAVPDESLGEKVCAVVIPEPGHEPTLTDLRDFAAGRLAYFKLPELLVLADDVPRTATGKIAKRRLRDRIGTDPAAVIGE</sequence>
<protein>
    <submittedName>
        <fullName evidence="5">AMP-binding protein</fullName>
    </submittedName>
</protein>
<gene>
    <name evidence="5" type="ORF">GII31_02620</name>
</gene>
<organism evidence="5 6">
    <name type="scientific">Gordonia pseudamarae</name>
    <dbReference type="NCBI Taxonomy" id="2831662"/>
    <lineage>
        <taxon>Bacteria</taxon>
        <taxon>Bacillati</taxon>
        <taxon>Actinomycetota</taxon>
        <taxon>Actinomycetes</taxon>
        <taxon>Mycobacteriales</taxon>
        <taxon>Gordoniaceae</taxon>
        <taxon>Gordonia</taxon>
    </lineage>
</organism>
<feature type="domain" description="AMP-dependent synthetase/ligase" evidence="3">
    <location>
        <begin position="51"/>
        <end position="417"/>
    </location>
</feature>
<dbReference type="EMBL" id="CP045809">
    <property type="protein sequence ID" value="QHN33964.1"/>
    <property type="molecule type" value="Genomic_DNA"/>
</dbReference>
<dbReference type="InterPro" id="IPR025110">
    <property type="entry name" value="AMP-bd_C"/>
</dbReference>
<dbReference type="Gene3D" id="3.30.300.30">
    <property type="match status" value="1"/>
</dbReference>
<dbReference type="PANTHER" id="PTHR43201:SF5">
    <property type="entry name" value="MEDIUM-CHAIN ACYL-COA LIGASE ACSF2, MITOCHONDRIAL"/>
    <property type="match status" value="1"/>
</dbReference>
<accession>A0ABX6IDU4</accession>
<dbReference type="Proteomes" id="UP001059836">
    <property type="component" value="Chromosome"/>
</dbReference>
<evidence type="ECO:0000259" key="3">
    <source>
        <dbReference type="Pfam" id="PF00501"/>
    </source>
</evidence>
<dbReference type="PANTHER" id="PTHR43201">
    <property type="entry name" value="ACYL-COA SYNTHETASE"/>
    <property type="match status" value="1"/>
</dbReference>
<evidence type="ECO:0000313" key="5">
    <source>
        <dbReference type="EMBL" id="QHN33964.1"/>
    </source>
</evidence>
<keyword evidence="6" id="KW-1185">Reference proteome</keyword>
<dbReference type="Pfam" id="PF13193">
    <property type="entry name" value="AMP-binding_C"/>
    <property type="match status" value="1"/>
</dbReference>
<evidence type="ECO:0000256" key="1">
    <source>
        <dbReference type="ARBA" id="ARBA00006432"/>
    </source>
</evidence>
<dbReference type="PROSITE" id="PS00455">
    <property type="entry name" value="AMP_BINDING"/>
    <property type="match status" value="1"/>
</dbReference>
<dbReference type="Gene3D" id="3.40.50.12780">
    <property type="entry name" value="N-terminal domain of ligase-like"/>
    <property type="match status" value="1"/>
</dbReference>
<evidence type="ECO:0000259" key="4">
    <source>
        <dbReference type="Pfam" id="PF13193"/>
    </source>
</evidence>
<dbReference type="Pfam" id="PF00501">
    <property type="entry name" value="AMP-binding"/>
    <property type="match status" value="1"/>
</dbReference>
<proteinExistence type="inferred from homology"/>
<dbReference type="RefSeq" id="WP_213246541.1">
    <property type="nucleotide sequence ID" value="NZ_CP045806.1"/>
</dbReference>